<keyword evidence="1" id="KW-0812">Transmembrane</keyword>
<evidence type="ECO:0000256" key="1">
    <source>
        <dbReference type="SAM" id="Phobius"/>
    </source>
</evidence>
<organism evidence="2 3">
    <name type="scientific">Vibrio vulnificus</name>
    <dbReference type="NCBI Taxonomy" id="672"/>
    <lineage>
        <taxon>Bacteria</taxon>
        <taxon>Pseudomonadati</taxon>
        <taxon>Pseudomonadota</taxon>
        <taxon>Gammaproteobacteria</taxon>
        <taxon>Vibrionales</taxon>
        <taxon>Vibrionaceae</taxon>
        <taxon>Vibrio</taxon>
    </lineage>
</organism>
<keyword evidence="1" id="KW-0472">Membrane</keyword>
<proteinExistence type="predicted"/>
<evidence type="ECO:0000313" key="2">
    <source>
        <dbReference type="EMBL" id="AXX59862.1"/>
    </source>
</evidence>
<name>A0AAN1UBY8_VIBVL</name>
<keyword evidence="1" id="KW-1133">Transmembrane helix</keyword>
<reference evidence="2 3" key="1">
    <citation type="submission" date="2017-01" db="EMBL/GenBank/DDBJ databases">
        <title>Complete Genome Sequence of Vibrio vulnificus FORC_053.</title>
        <authorList>
            <consortium name="Food-borne Pathogen Omics Research Center"/>
            <person name="Chung H.Y."/>
            <person name="Na E.J."/>
            <person name="Song J.S."/>
            <person name="Kim H."/>
            <person name="Lee J.-H."/>
            <person name="Ryu S."/>
            <person name="Choi S.H."/>
        </authorList>
    </citation>
    <scope>NUCLEOTIDE SEQUENCE [LARGE SCALE GENOMIC DNA]</scope>
    <source>
        <strain evidence="2 3">FORC_053</strain>
    </source>
</reference>
<dbReference type="Proteomes" id="UP000263418">
    <property type="component" value="Chromosome 1"/>
</dbReference>
<accession>A0AAN1UBY8</accession>
<sequence length="110" mass="12659">MDGLQYIANMFSTVGDFIAGIPDFIMEIFAYCWFWLIKLYISSQIFMVELAYEVAQLIFHEYEVYGVLNSAFNNLPDNLRYSAYQLGVVDAVRIVVDAMGTAFVLRIMGW</sequence>
<protein>
    <submittedName>
        <fullName evidence="2">Accessory cholera enterotoxin</fullName>
    </submittedName>
</protein>
<dbReference type="EMBL" id="CP019290">
    <property type="protein sequence ID" value="AXX59862.1"/>
    <property type="molecule type" value="Genomic_DNA"/>
</dbReference>
<gene>
    <name evidence="2" type="ORF">FORC53_1523</name>
</gene>
<evidence type="ECO:0000313" key="3">
    <source>
        <dbReference type="Proteomes" id="UP000263418"/>
    </source>
</evidence>
<dbReference type="AlphaFoldDB" id="A0AAN1UBY8"/>
<feature type="transmembrane region" description="Helical" evidence="1">
    <location>
        <begin position="17"/>
        <end position="37"/>
    </location>
</feature>